<dbReference type="STRING" id="1300348.I602_1041"/>
<evidence type="ECO:0000313" key="5">
    <source>
        <dbReference type="EMBL" id="SEE10454.1"/>
    </source>
</evidence>
<name>A0A0M9CFA6_9FLAO</name>
<accession>A0A0M9CFA6</accession>
<dbReference type="SUPFAM" id="SSF63411">
    <property type="entry name" value="LuxS/MPP-like metallohydrolase"/>
    <property type="match status" value="2"/>
</dbReference>
<protein>
    <submittedName>
        <fullName evidence="4">Peptidase family M16</fullName>
    </submittedName>
    <submittedName>
        <fullName evidence="5">Predicted Zn-dependent peptidase</fullName>
    </submittedName>
</protein>
<evidence type="ECO:0000313" key="6">
    <source>
        <dbReference type="Proteomes" id="UP000037716"/>
    </source>
</evidence>
<keyword evidence="1" id="KW-0732">Signal</keyword>
<dbReference type="PANTHER" id="PTHR11851:SF224">
    <property type="entry name" value="PROCESSING PROTEASE"/>
    <property type="match status" value="1"/>
</dbReference>
<dbReference type="RefSeq" id="WP_053973658.1">
    <property type="nucleotide sequence ID" value="NZ_FNUE01000001.1"/>
</dbReference>
<evidence type="ECO:0000313" key="4">
    <source>
        <dbReference type="EMBL" id="KOY51481.1"/>
    </source>
</evidence>
<dbReference type="EMBL" id="LGBR01000001">
    <property type="protein sequence ID" value="KOY51481.1"/>
    <property type="molecule type" value="Genomic_DNA"/>
</dbReference>
<keyword evidence="7" id="KW-1185">Reference proteome</keyword>
<gene>
    <name evidence="4" type="ORF">I602_1041</name>
    <name evidence="5" type="ORF">SAMN05444353_0736</name>
</gene>
<dbReference type="GO" id="GO:0046872">
    <property type="term" value="F:metal ion binding"/>
    <property type="evidence" value="ECO:0007669"/>
    <property type="project" value="InterPro"/>
</dbReference>
<dbReference type="PATRIC" id="fig|1300348.6.peg.1041"/>
<dbReference type="Pfam" id="PF05193">
    <property type="entry name" value="Peptidase_M16_C"/>
    <property type="match status" value="1"/>
</dbReference>
<sequence>MKTKILSLVALFLTTVAINAQIDRSTMPKPGPDPVVKLGKPIKFTLDNGLKVIMVENHKLPRVSANLSIDNKPYLEGDIAGVSGMMGSLLGRGTKSISKDEFNEKVDFYGANISFFSSGAFGSSLTKYFPEILGLMADGMQNPVFSKEEFDKEVQITLDNLKSNEKSVTSAARRVENVLTYGRNHPFGEFTSKESVEKITLEDVINNYNTYYKPNNAYLVIEGDIDPKATKALVKDLFSGWQKGEIPAYEIPEAKNVANTEINFVNMDNAVQSEIAIINNVDLTLGDDDYYAALLANNILGGGGTARLFMNLREDKGYTYGSYSSLRQNRYAGTFRATASVRNMVTDSSVVELQKEINKMRYKKVSAEELENSKEEYIGGFVMDVQKPRTVANFALNIERYNLPEDFYENYIKNIKAVTLDDVQNAAIKYFRGDQARIVITGKGIDVLKNLENTDYVIKYFDKEGNPTVKPPMTLPIPAGMTAESVVDKYIEAIGGKDKVDAIKTTMIVSNATIQGTPLVMTMKSSAPNKTLQEIAVMGNVMQKSVFNGETGYQSARGQKMDMQQAQIDEAKANLVPFSDMAYKKGTLDRIEPIDGVNYYVVQFNDTEVFYDMKTGLKAKEVKTVKTPDGKEVKVPTTFGNYKAVNGVLFPYSVGIKSGPMDLNFEVKEIKVNEGVTDADFE</sequence>
<dbReference type="InterPro" id="IPR011249">
    <property type="entry name" value="Metalloenz_LuxS/M16"/>
</dbReference>
<dbReference type="Proteomes" id="UP000037716">
    <property type="component" value="Unassembled WGS sequence"/>
</dbReference>
<organism evidence="4 6">
    <name type="scientific">Polaribacter dokdonensis DSW-5</name>
    <dbReference type="NCBI Taxonomy" id="1300348"/>
    <lineage>
        <taxon>Bacteria</taxon>
        <taxon>Pseudomonadati</taxon>
        <taxon>Bacteroidota</taxon>
        <taxon>Flavobacteriia</taxon>
        <taxon>Flavobacteriales</taxon>
        <taxon>Flavobacteriaceae</taxon>
    </lineage>
</organism>
<reference evidence="4 6" key="1">
    <citation type="submission" date="2015-07" db="EMBL/GenBank/DDBJ databases">
        <title>Genome of Polaribacter dokdonenesis DSW-5, isolated from seawater off Dokdo in Korea.</title>
        <authorList>
            <person name="Yoon K."/>
            <person name="Song J.Y."/>
            <person name="Kim J.F."/>
        </authorList>
    </citation>
    <scope>NUCLEOTIDE SEQUENCE [LARGE SCALE GENOMIC DNA]</scope>
    <source>
        <strain evidence="4 6">DSW-5</strain>
    </source>
</reference>
<dbReference type="InterPro" id="IPR011765">
    <property type="entry name" value="Pept_M16_N"/>
</dbReference>
<feature type="domain" description="Peptidase M16 C-terminal" evidence="3">
    <location>
        <begin position="198"/>
        <end position="376"/>
    </location>
</feature>
<proteinExistence type="predicted"/>
<dbReference type="Proteomes" id="UP000183071">
    <property type="component" value="Unassembled WGS sequence"/>
</dbReference>
<evidence type="ECO:0000313" key="7">
    <source>
        <dbReference type="Proteomes" id="UP000183071"/>
    </source>
</evidence>
<evidence type="ECO:0000259" key="2">
    <source>
        <dbReference type="Pfam" id="PF00675"/>
    </source>
</evidence>
<dbReference type="OrthoDB" id="9811314at2"/>
<evidence type="ECO:0000259" key="3">
    <source>
        <dbReference type="Pfam" id="PF05193"/>
    </source>
</evidence>
<dbReference type="EMBL" id="FNUE01000001">
    <property type="protein sequence ID" value="SEE10454.1"/>
    <property type="molecule type" value="Genomic_DNA"/>
</dbReference>
<dbReference type="Pfam" id="PF00675">
    <property type="entry name" value="Peptidase_M16"/>
    <property type="match status" value="1"/>
</dbReference>
<dbReference type="AlphaFoldDB" id="A0A0M9CFA6"/>
<dbReference type="InterPro" id="IPR007863">
    <property type="entry name" value="Peptidase_M16_C"/>
</dbReference>
<dbReference type="InterPro" id="IPR050361">
    <property type="entry name" value="MPP/UQCRC_Complex"/>
</dbReference>
<comment type="caution">
    <text evidence="4">The sequence shown here is derived from an EMBL/GenBank/DDBJ whole genome shotgun (WGS) entry which is preliminary data.</text>
</comment>
<feature type="domain" description="Peptidase M16 N-terminal" evidence="2">
    <location>
        <begin position="77"/>
        <end position="168"/>
    </location>
</feature>
<reference evidence="5 7" key="2">
    <citation type="submission" date="2016-10" db="EMBL/GenBank/DDBJ databases">
        <authorList>
            <person name="Varghese N."/>
            <person name="Submissions S."/>
        </authorList>
    </citation>
    <scope>NUCLEOTIDE SEQUENCE [LARGE SCALE GENOMIC DNA]</scope>
    <source>
        <strain evidence="5 7">DSW-5</strain>
    </source>
</reference>
<dbReference type="Gene3D" id="3.30.830.10">
    <property type="entry name" value="Metalloenzyme, LuxS/M16 peptidase-like"/>
    <property type="match status" value="2"/>
</dbReference>
<feature type="signal peptide" evidence="1">
    <location>
        <begin position="1"/>
        <end position="20"/>
    </location>
</feature>
<evidence type="ECO:0000256" key="1">
    <source>
        <dbReference type="SAM" id="SignalP"/>
    </source>
</evidence>
<feature type="chain" id="PRO_5005833347" evidence="1">
    <location>
        <begin position="21"/>
        <end position="682"/>
    </location>
</feature>
<dbReference type="PANTHER" id="PTHR11851">
    <property type="entry name" value="METALLOPROTEASE"/>
    <property type="match status" value="1"/>
</dbReference>